<dbReference type="KEGG" id="amr:AM1_0056"/>
<evidence type="ECO:0000313" key="2">
    <source>
        <dbReference type="Proteomes" id="UP000000268"/>
    </source>
</evidence>
<dbReference type="STRING" id="329726.AM1_0056"/>
<dbReference type="InterPro" id="IPR023393">
    <property type="entry name" value="START-like_dom_sf"/>
</dbReference>
<name>B0C532_ACAM1</name>
<protein>
    <recommendedName>
        <fullName evidence="3">Polyketide cyclase / dehydrase and lipid transport</fullName>
    </recommendedName>
</protein>
<dbReference type="HOGENOM" id="CLU_104147_0_0_3"/>
<evidence type="ECO:0000313" key="1">
    <source>
        <dbReference type="EMBL" id="ABW25144.1"/>
    </source>
</evidence>
<reference evidence="1 2" key="1">
    <citation type="journal article" date="2008" name="Proc. Natl. Acad. Sci. U.S.A.">
        <title>Niche adaptation and genome expansion in the chlorophyll d-producing cyanobacterium Acaryochloris marina.</title>
        <authorList>
            <person name="Swingley W.D."/>
            <person name="Chen M."/>
            <person name="Cheung P.C."/>
            <person name="Conrad A.L."/>
            <person name="Dejesa L.C."/>
            <person name="Hao J."/>
            <person name="Honchak B.M."/>
            <person name="Karbach L.E."/>
            <person name="Kurdoglu A."/>
            <person name="Lahiri S."/>
            <person name="Mastrian S.D."/>
            <person name="Miyashita H."/>
            <person name="Page L."/>
            <person name="Ramakrishna P."/>
            <person name="Satoh S."/>
            <person name="Sattley W.M."/>
            <person name="Shimada Y."/>
            <person name="Taylor H.L."/>
            <person name="Tomo T."/>
            <person name="Tsuchiya T."/>
            <person name="Wang Z.T."/>
            <person name="Raymond J."/>
            <person name="Mimuro M."/>
            <person name="Blankenship R.E."/>
            <person name="Touchman J.W."/>
        </authorList>
    </citation>
    <scope>NUCLEOTIDE SEQUENCE [LARGE SCALE GENOMIC DNA]</scope>
    <source>
        <strain evidence="2">MBIC 11017</strain>
    </source>
</reference>
<keyword evidence="2" id="KW-1185">Reference proteome</keyword>
<dbReference type="SUPFAM" id="SSF55961">
    <property type="entry name" value="Bet v1-like"/>
    <property type="match status" value="1"/>
</dbReference>
<dbReference type="eggNOG" id="COG1670">
    <property type="taxonomic scope" value="Bacteria"/>
</dbReference>
<sequence length="180" mass="19264">MAIFRNAISGLIGLLLLVVIGGLILPSDVHVERNILINASPAEIFPVVSDLSKWSAWSPWAKMDPNMALTIEGDGVGQTMHWQSEDPMVGTGTQEITAMGESSYIQTHLDFGQQGTADAALQLAPQDNGTLVAWSLDTDVSAGVPPVMKPVSSYLRFVLESAVGQDYEAGLSNLKALIER</sequence>
<accession>B0C532</accession>
<dbReference type="EMBL" id="CP000828">
    <property type="protein sequence ID" value="ABW25144.1"/>
    <property type="molecule type" value="Genomic_DNA"/>
</dbReference>
<dbReference type="RefSeq" id="WP_012160765.1">
    <property type="nucleotide sequence ID" value="NC_009925.1"/>
</dbReference>
<dbReference type="Proteomes" id="UP000000268">
    <property type="component" value="Chromosome"/>
</dbReference>
<dbReference type="AlphaFoldDB" id="B0C532"/>
<dbReference type="OrthoDB" id="5293446at2"/>
<gene>
    <name evidence="1" type="ordered locus">AM1_0056</name>
</gene>
<dbReference type="InterPro" id="IPR019587">
    <property type="entry name" value="Polyketide_cyclase/dehydratase"/>
</dbReference>
<proteinExistence type="predicted"/>
<evidence type="ECO:0008006" key="3">
    <source>
        <dbReference type="Google" id="ProtNLM"/>
    </source>
</evidence>
<dbReference type="CDD" id="cd07818">
    <property type="entry name" value="SRPBCC_1"/>
    <property type="match status" value="1"/>
</dbReference>
<organism evidence="1 2">
    <name type="scientific">Acaryochloris marina (strain MBIC 11017)</name>
    <dbReference type="NCBI Taxonomy" id="329726"/>
    <lineage>
        <taxon>Bacteria</taxon>
        <taxon>Bacillati</taxon>
        <taxon>Cyanobacteriota</taxon>
        <taxon>Cyanophyceae</taxon>
        <taxon>Acaryochloridales</taxon>
        <taxon>Acaryochloridaceae</taxon>
        <taxon>Acaryochloris</taxon>
    </lineage>
</organism>
<dbReference type="Pfam" id="PF10604">
    <property type="entry name" value="Polyketide_cyc2"/>
    <property type="match status" value="1"/>
</dbReference>
<dbReference type="Gene3D" id="3.30.530.20">
    <property type="match status" value="1"/>
</dbReference>